<accession>A0ABV1YRR9</accession>
<gene>
    <name evidence="1" type="ORF">NKI33_33720</name>
</gene>
<name>A0ABV1YRR9_9HYPH</name>
<dbReference type="RefSeq" id="WP_352571203.1">
    <property type="nucleotide sequence ID" value="NZ_JAMYMY010000132.1"/>
</dbReference>
<dbReference type="Proteomes" id="UP001464387">
    <property type="component" value="Unassembled WGS sequence"/>
</dbReference>
<feature type="non-terminal residue" evidence="1">
    <location>
        <position position="84"/>
    </location>
</feature>
<evidence type="ECO:0000313" key="1">
    <source>
        <dbReference type="EMBL" id="MER8937859.1"/>
    </source>
</evidence>
<comment type="caution">
    <text evidence="1">The sequence shown here is derived from an EMBL/GenBank/DDBJ whole genome shotgun (WGS) entry which is preliminary data.</text>
</comment>
<proteinExistence type="predicted"/>
<keyword evidence="2" id="KW-1185">Reference proteome</keyword>
<dbReference type="EMBL" id="JAMYPJ010000146">
    <property type="protein sequence ID" value="MER8937859.1"/>
    <property type="molecule type" value="Genomic_DNA"/>
</dbReference>
<evidence type="ECO:0000313" key="2">
    <source>
        <dbReference type="Proteomes" id="UP001464387"/>
    </source>
</evidence>
<reference evidence="1 2" key="1">
    <citation type="journal article" date="2024" name="Proc. Natl. Acad. Sci. U.S.A.">
        <title>The evolutionary genomics of adaptation to stress in wild rhizobium bacteria.</title>
        <authorList>
            <person name="Kehlet-Delgado H."/>
            <person name="Montoya A.P."/>
            <person name="Jensen K.T."/>
            <person name="Wendlandt C.E."/>
            <person name="Dexheimer C."/>
            <person name="Roberts M."/>
            <person name="Torres Martinez L."/>
            <person name="Friesen M.L."/>
            <person name="Griffitts J.S."/>
            <person name="Porter S.S."/>
        </authorList>
    </citation>
    <scope>NUCLEOTIDE SEQUENCE [LARGE SCALE GENOMIC DNA]</scope>
    <source>
        <strain evidence="1 2">M0729</strain>
    </source>
</reference>
<protein>
    <submittedName>
        <fullName evidence="1">Uncharacterized protein</fullName>
    </submittedName>
</protein>
<organism evidence="1 2">
    <name type="scientific">Mesorhizobium opportunistum</name>
    <dbReference type="NCBI Taxonomy" id="593909"/>
    <lineage>
        <taxon>Bacteria</taxon>
        <taxon>Pseudomonadati</taxon>
        <taxon>Pseudomonadota</taxon>
        <taxon>Alphaproteobacteria</taxon>
        <taxon>Hyphomicrobiales</taxon>
        <taxon>Phyllobacteriaceae</taxon>
        <taxon>Mesorhizobium</taxon>
    </lineage>
</organism>
<sequence length="84" mass="9590">MKINRVKALLKKRFRRPIHSSRAWRTSVRCCSLACRVFFMTEPQALEQAPDIGAVNAHPTHLQFDAKLIQRQFAGLGQSQADKL</sequence>